<dbReference type="PANTHER" id="PTHR32322:SF18">
    <property type="entry name" value="S-ADENOSYLMETHIONINE_S-ADENOSYLHOMOCYSTEINE TRANSPORTER"/>
    <property type="match status" value="1"/>
</dbReference>
<dbReference type="RefSeq" id="WP_076167671.1">
    <property type="nucleotide sequence ID" value="NZ_MRTP01000001.1"/>
</dbReference>
<keyword evidence="4 7" id="KW-0812">Transmembrane</keyword>
<dbReference type="InterPro" id="IPR037185">
    <property type="entry name" value="EmrE-like"/>
</dbReference>
<organism evidence="9 10">
    <name type="scientific">Paenibacillus rhizosphaerae</name>
    <dbReference type="NCBI Taxonomy" id="297318"/>
    <lineage>
        <taxon>Bacteria</taxon>
        <taxon>Bacillati</taxon>
        <taxon>Bacillota</taxon>
        <taxon>Bacilli</taxon>
        <taxon>Bacillales</taxon>
        <taxon>Paenibacillaceae</taxon>
        <taxon>Paenibacillus</taxon>
    </lineage>
</organism>
<dbReference type="Pfam" id="PF00892">
    <property type="entry name" value="EamA"/>
    <property type="match status" value="2"/>
</dbReference>
<feature type="transmembrane region" description="Helical" evidence="7">
    <location>
        <begin position="214"/>
        <end position="236"/>
    </location>
</feature>
<feature type="transmembrane region" description="Helical" evidence="7">
    <location>
        <begin position="12"/>
        <end position="33"/>
    </location>
</feature>
<keyword evidence="6 7" id="KW-0472">Membrane</keyword>
<dbReference type="SUPFAM" id="SSF103481">
    <property type="entry name" value="Multidrug resistance efflux transporter EmrE"/>
    <property type="match status" value="2"/>
</dbReference>
<evidence type="ECO:0000259" key="8">
    <source>
        <dbReference type="Pfam" id="PF00892"/>
    </source>
</evidence>
<evidence type="ECO:0000256" key="2">
    <source>
        <dbReference type="ARBA" id="ARBA00007362"/>
    </source>
</evidence>
<evidence type="ECO:0000313" key="9">
    <source>
        <dbReference type="EMBL" id="OMF58274.1"/>
    </source>
</evidence>
<feature type="transmembrane region" description="Helical" evidence="7">
    <location>
        <begin position="69"/>
        <end position="87"/>
    </location>
</feature>
<keyword evidence="3" id="KW-1003">Cell membrane</keyword>
<dbReference type="InterPro" id="IPR050638">
    <property type="entry name" value="AA-Vitamin_Transporters"/>
</dbReference>
<keyword evidence="5 7" id="KW-1133">Transmembrane helix</keyword>
<evidence type="ECO:0000256" key="4">
    <source>
        <dbReference type="ARBA" id="ARBA00022692"/>
    </source>
</evidence>
<dbReference type="STRING" id="297318.BK138_06955"/>
<dbReference type="AlphaFoldDB" id="A0A1R1F2F3"/>
<evidence type="ECO:0000256" key="3">
    <source>
        <dbReference type="ARBA" id="ARBA00022475"/>
    </source>
</evidence>
<dbReference type="GO" id="GO:0005886">
    <property type="term" value="C:plasma membrane"/>
    <property type="evidence" value="ECO:0007669"/>
    <property type="project" value="UniProtKB-SubCell"/>
</dbReference>
<feature type="transmembrane region" description="Helical" evidence="7">
    <location>
        <begin position="182"/>
        <end position="202"/>
    </location>
</feature>
<sequence>MRKTSAPLPTFIPLLIGITAISFSSIFVKWSSAPASVQGMYRLLFTAILMLPFLKPHWKELRALSIKNWLLLGTSGFFLALHFLLWMGSLKLTSVSSSTIILALEPVFIVIGAFFFYKEKTSAAAISGMVVAIAGAVLIGLGDIGVSRDNLLGDLLSVLGTLAVSVHMLIGQKMVARVPSFVYSFVVFLSAAVVFAVYNAAAGVSFTAYPGRDWGIFLLLAVVPTVFGHLLFNWLLQYVPASTISMSILGEPVGASLLAFLILGEAITLFQLAGGLLAIAGLIVFLNAGKFKSRPKSDIPVEPAHPAP</sequence>
<feature type="transmembrane region" description="Helical" evidence="7">
    <location>
        <begin position="269"/>
        <end position="288"/>
    </location>
</feature>
<evidence type="ECO:0000256" key="5">
    <source>
        <dbReference type="ARBA" id="ARBA00022989"/>
    </source>
</evidence>
<dbReference type="Proteomes" id="UP000187172">
    <property type="component" value="Unassembled WGS sequence"/>
</dbReference>
<feature type="transmembrane region" description="Helical" evidence="7">
    <location>
        <begin position="39"/>
        <end position="57"/>
    </location>
</feature>
<feature type="transmembrane region" description="Helical" evidence="7">
    <location>
        <begin position="151"/>
        <end position="170"/>
    </location>
</feature>
<dbReference type="EMBL" id="MRTP01000001">
    <property type="protein sequence ID" value="OMF58274.1"/>
    <property type="molecule type" value="Genomic_DNA"/>
</dbReference>
<keyword evidence="10" id="KW-1185">Reference proteome</keyword>
<evidence type="ECO:0000256" key="6">
    <source>
        <dbReference type="ARBA" id="ARBA00023136"/>
    </source>
</evidence>
<comment type="subcellular location">
    <subcellularLocation>
        <location evidence="1">Cell membrane</location>
        <topology evidence="1">Multi-pass membrane protein</topology>
    </subcellularLocation>
</comment>
<dbReference type="InterPro" id="IPR000620">
    <property type="entry name" value="EamA_dom"/>
</dbReference>
<evidence type="ECO:0000256" key="7">
    <source>
        <dbReference type="SAM" id="Phobius"/>
    </source>
</evidence>
<protein>
    <submittedName>
        <fullName evidence="9">EamA family transporter</fullName>
    </submittedName>
</protein>
<feature type="domain" description="EamA" evidence="8">
    <location>
        <begin position="15"/>
        <end position="140"/>
    </location>
</feature>
<accession>A0A1R1F2F3</accession>
<comment type="caution">
    <text evidence="9">The sequence shown here is derived from an EMBL/GenBank/DDBJ whole genome shotgun (WGS) entry which is preliminary data.</text>
</comment>
<proteinExistence type="inferred from homology"/>
<name>A0A1R1F2F3_9BACL</name>
<feature type="transmembrane region" description="Helical" evidence="7">
    <location>
        <begin position="243"/>
        <end position="263"/>
    </location>
</feature>
<gene>
    <name evidence="9" type="ORF">BK138_06955</name>
</gene>
<feature type="transmembrane region" description="Helical" evidence="7">
    <location>
        <begin position="99"/>
        <end position="117"/>
    </location>
</feature>
<feature type="transmembrane region" description="Helical" evidence="7">
    <location>
        <begin position="124"/>
        <end position="145"/>
    </location>
</feature>
<evidence type="ECO:0000256" key="1">
    <source>
        <dbReference type="ARBA" id="ARBA00004651"/>
    </source>
</evidence>
<dbReference type="Gene3D" id="1.10.3730.20">
    <property type="match status" value="1"/>
</dbReference>
<dbReference type="PANTHER" id="PTHR32322">
    <property type="entry name" value="INNER MEMBRANE TRANSPORTER"/>
    <property type="match status" value="1"/>
</dbReference>
<reference evidence="9 10" key="1">
    <citation type="submission" date="2016-11" db="EMBL/GenBank/DDBJ databases">
        <title>Paenibacillus species isolates.</title>
        <authorList>
            <person name="Beno S.M."/>
        </authorList>
    </citation>
    <scope>NUCLEOTIDE SEQUENCE [LARGE SCALE GENOMIC DNA]</scope>
    <source>
        <strain evidence="9 10">FSL R5-0378</strain>
    </source>
</reference>
<feature type="domain" description="EamA" evidence="8">
    <location>
        <begin position="152"/>
        <end position="285"/>
    </location>
</feature>
<evidence type="ECO:0000313" key="10">
    <source>
        <dbReference type="Proteomes" id="UP000187172"/>
    </source>
</evidence>
<comment type="similarity">
    <text evidence="2">Belongs to the EamA transporter family.</text>
</comment>